<protein>
    <submittedName>
        <fullName evidence="2">Uncharacterized protein</fullName>
    </submittedName>
</protein>
<evidence type="ECO:0000256" key="1">
    <source>
        <dbReference type="SAM" id="MobiDB-lite"/>
    </source>
</evidence>
<proteinExistence type="predicted"/>
<comment type="caution">
    <text evidence="2">The sequence shown here is derived from an EMBL/GenBank/DDBJ whole genome shotgun (WGS) entry which is preliminary data.</text>
</comment>
<dbReference type="Proteomes" id="UP000287972">
    <property type="component" value="Unassembled WGS sequence"/>
</dbReference>
<organism evidence="2 3">
    <name type="scientific">Fusarium floridanum</name>
    <dbReference type="NCBI Taxonomy" id="1325733"/>
    <lineage>
        <taxon>Eukaryota</taxon>
        <taxon>Fungi</taxon>
        <taxon>Dikarya</taxon>
        <taxon>Ascomycota</taxon>
        <taxon>Pezizomycotina</taxon>
        <taxon>Sordariomycetes</taxon>
        <taxon>Hypocreomycetidae</taxon>
        <taxon>Hypocreales</taxon>
        <taxon>Nectriaceae</taxon>
        <taxon>Fusarium</taxon>
        <taxon>Fusarium solani species complex</taxon>
    </lineage>
</organism>
<reference evidence="2 3" key="1">
    <citation type="submission" date="2017-06" db="EMBL/GenBank/DDBJ databases">
        <title>Comparative genomic analysis of Ambrosia Fusariam Clade fungi.</title>
        <authorList>
            <person name="Stajich J.E."/>
            <person name="Carrillo J."/>
            <person name="Kijimoto T."/>
            <person name="Eskalen A."/>
            <person name="O'Donnell K."/>
            <person name="Kasson M."/>
        </authorList>
    </citation>
    <scope>NUCLEOTIDE SEQUENCE [LARGE SCALE GENOMIC DNA]</scope>
    <source>
        <strain evidence="2 3">NRRL62606</strain>
    </source>
</reference>
<feature type="region of interest" description="Disordered" evidence="1">
    <location>
        <begin position="122"/>
        <end position="167"/>
    </location>
</feature>
<name>A0A428REA7_9HYPO</name>
<gene>
    <name evidence="2" type="ORF">CEP51_010481</name>
</gene>
<sequence length="346" mass="38184">MDEALWENKVVGIFDNAQSKRFTRGSEDWLRNERTCYEEVWKIILPNQPIPTSPFYEDSVNGHPLVEVARRRLEPVFREKANRAVQSGQVASAEDYRPSQEEAMDMMAVALATLLSTRPELSQQVKDLTQSQADSDQLPPLTEDTRSTTPATSSRSHVPGTIQGPPPSTITAPQLAKIAHQTTITDTDADQRDLEAFRAMGGNAEPESPGMAFMGQPLHTTETNPQQMRTTSGPQVYVRFEIEPRAFEITLTGRVASDHFGPQKWEIAVPKGLIVEKCEQRPMELPINYGQPAMCGSFQTGISSLDPRVQGAGDNSFTLDGGWSELADISSNFFEGAQGTCPDNDN</sequence>
<accession>A0A428REA7</accession>
<dbReference type="AlphaFoldDB" id="A0A428REA7"/>
<evidence type="ECO:0000313" key="2">
    <source>
        <dbReference type="EMBL" id="RSL75867.1"/>
    </source>
</evidence>
<keyword evidence="3" id="KW-1185">Reference proteome</keyword>
<feature type="compositionally biased region" description="Polar residues" evidence="1">
    <location>
        <begin position="122"/>
        <end position="135"/>
    </location>
</feature>
<dbReference type="EMBL" id="NKCL01000326">
    <property type="protein sequence ID" value="RSL75867.1"/>
    <property type="molecule type" value="Genomic_DNA"/>
</dbReference>
<evidence type="ECO:0000313" key="3">
    <source>
        <dbReference type="Proteomes" id="UP000287972"/>
    </source>
</evidence>
<feature type="compositionally biased region" description="Low complexity" evidence="1">
    <location>
        <begin position="147"/>
        <end position="156"/>
    </location>
</feature>